<dbReference type="Gene3D" id="3.40.47.10">
    <property type="match status" value="1"/>
</dbReference>
<evidence type="ECO:0000256" key="2">
    <source>
        <dbReference type="ARBA" id="ARBA00022679"/>
    </source>
</evidence>
<reference evidence="5" key="1">
    <citation type="journal article" date="2020" name="Stud. Mycol.">
        <title>101 Dothideomycetes genomes: a test case for predicting lifestyles and emergence of pathogens.</title>
        <authorList>
            <person name="Haridas S."/>
            <person name="Albert R."/>
            <person name="Binder M."/>
            <person name="Bloem J."/>
            <person name="Labutti K."/>
            <person name="Salamov A."/>
            <person name="Andreopoulos B."/>
            <person name="Baker S."/>
            <person name="Barry K."/>
            <person name="Bills G."/>
            <person name="Bluhm B."/>
            <person name="Cannon C."/>
            <person name="Castanera R."/>
            <person name="Culley D."/>
            <person name="Daum C."/>
            <person name="Ezra D."/>
            <person name="Gonzalez J."/>
            <person name="Henrissat B."/>
            <person name="Kuo A."/>
            <person name="Liang C."/>
            <person name="Lipzen A."/>
            <person name="Lutzoni F."/>
            <person name="Magnuson J."/>
            <person name="Mondo S."/>
            <person name="Nolan M."/>
            <person name="Ohm R."/>
            <person name="Pangilinan J."/>
            <person name="Park H.-J."/>
            <person name="Ramirez L."/>
            <person name="Alfaro M."/>
            <person name="Sun H."/>
            <person name="Tritt A."/>
            <person name="Yoshinaga Y."/>
            <person name="Zwiers L.-H."/>
            <person name="Turgeon B."/>
            <person name="Goodwin S."/>
            <person name="Spatafora J."/>
            <person name="Crous P."/>
            <person name="Grigoriev I."/>
        </authorList>
    </citation>
    <scope>NUCLEOTIDE SEQUENCE</scope>
    <source>
        <strain evidence="5">CBS 109.77</strain>
    </source>
</reference>
<evidence type="ECO:0000313" key="6">
    <source>
        <dbReference type="Proteomes" id="UP000799757"/>
    </source>
</evidence>
<dbReference type="InterPro" id="IPR016039">
    <property type="entry name" value="Thiolase-like"/>
</dbReference>
<dbReference type="Gene3D" id="2.40.50.840">
    <property type="match status" value="1"/>
</dbReference>
<dbReference type="Pfam" id="PF18313">
    <property type="entry name" value="TLP1_add_C"/>
    <property type="match status" value="1"/>
</dbReference>
<dbReference type="InterPro" id="IPR040771">
    <property type="entry name" value="TLP1_add_C"/>
</dbReference>
<name>A0A6A6XRF8_9PLEO</name>
<dbReference type="PANTHER" id="PTHR18919">
    <property type="entry name" value="ACETYL-COA C-ACYLTRANSFERASE"/>
    <property type="match status" value="1"/>
</dbReference>
<comment type="similarity">
    <text evidence="1">Belongs to the thiolase-like superfamily. Thiolase family.</text>
</comment>
<dbReference type="SUPFAM" id="SSF53901">
    <property type="entry name" value="Thiolase-like"/>
    <property type="match status" value="2"/>
</dbReference>
<protein>
    <recommendedName>
        <fullName evidence="4">Thiolase-like protein type 1 additional C-terminal domain-containing protein</fullName>
    </recommendedName>
</protein>
<dbReference type="GO" id="GO:0016746">
    <property type="term" value="F:acyltransferase activity"/>
    <property type="evidence" value="ECO:0007669"/>
    <property type="project" value="UniProtKB-KW"/>
</dbReference>
<evidence type="ECO:0000313" key="5">
    <source>
        <dbReference type="EMBL" id="KAF2799131.1"/>
    </source>
</evidence>
<dbReference type="OrthoDB" id="435240at2759"/>
<dbReference type="EMBL" id="MU001770">
    <property type="protein sequence ID" value="KAF2799131.1"/>
    <property type="molecule type" value="Genomic_DNA"/>
</dbReference>
<dbReference type="PANTHER" id="PTHR18919:SF139">
    <property type="entry name" value="THIOLASE-LIKE PROTEIN TYPE 1 ADDITIONAL C-TERMINAL DOMAIN-CONTAINING PROTEIN"/>
    <property type="match status" value="1"/>
</dbReference>
<evidence type="ECO:0000256" key="3">
    <source>
        <dbReference type="ARBA" id="ARBA00023315"/>
    </source>
</evidence>
<gene>
    <name evidence="5" type="ORF">K505DRAFT_266389</name>
</gene>
<sequence length="518" mass="56216">MSPIPETPIIIGVGDIKNRSTQVADAKEPAQLIHEAILAALLDSKVSDTEKLQASIDSIDVVKTWTWPYPDLPGLLAERLNVKPKHKFYSEHGGNQPGKLLDEAARRIARGEAKVAVVTGGEALASLSACAAAKLLPPPNWTYPSQAVDAVFTPTGRDLGDNLGAIHDIGTPIHIYPLYEAGFRAHRGQSLKANHEESAKLYAEFAKVAENHEFAWNFGKKDSEETIGTIGKRNRMICSPYPLLMNAFNTVNLASACILTSVSFAKSLNIPPSQWIYPLGGAGTSDSADFWRRPNFYTSPSISHSLDAALDVSGVSKADVDLFDFYSCFPIVPKLAARHLGLPITGSQKPFTLLGGLTSFGGAGNNYSMHALTEMTRALRDGRGKKGLVLCNGGVLSYQHVVVLSKEPRKEGTYPQSNPLPDHIEGVEPPEMAVGAEGEAVVETYTVEFERDGSPLRGYIIGRLKRDGKRFLANHGDKATLRQMASSTSESIGKIGWVRQDPERKGRGLFTFEKVARI</sequence>
<evidence type="ECO:0000256" key="1">
    <source>
        <dbReference type="ARBA" id="ARBA00010982"/>
    </source>
</evidence>
<keyword evidence="6" id="KW-1185">Reference proteome</keyword>
<dbReference type="Proteomes" id="UP000799757">
    <property type="component" value="Unassembled WGS sequence"/>
</dbReference>
<feature type="domain" description="Thiolase-like protein type 1 additional C-terminal" evidence="4">
    <location>
        <begin position="419"/>
        <end position="501"/>
    </location>
</feature>
<keyword evidence="3" id="KW-0012">Acyltransferase</keyword>
<keyword evidence="2" id="KW-0808">Transferase</keyword>
<organism evidence="5 6">
    <name type="scientific">Melanomma pulvis-pyrius CBS 109.77</name>
    <dbReference type="NCBI Taxonomy" id="1314802"/>
    <lineage>
        <taxon>Eukaryota</taxon>
        <taxon>Fungi</taxon>
        <taxon>Dikarya</taxon>
        <taxon>Ascomycota</taxon>
        <taxon>Pezizomycotina</taxon>
        <taxon>Dothideomycetes</taxon>
        <taxon>Pleosporomycetidae</taxon>
        <taxon>Pleosporales</taxon>
        <taxon>Melanommataceae</taxon>
        <taxon>Melanomma</taxon>
    </lineage>
</organism>
<evidence type="ECO:0000259" key="4">
    <source>
        <dbReference type="Pfam" id="PF18313"/>
    </source>
</evidence>
<dbReference type="AlphaFoldDB" id="A0A6A6XRF8"/>
<proteinExistence type="inferred from homology"/>
<accession>A0A6A6XRF8</accession>